<dbReference type="Gene3D" id="2.60.120.600">
    <property type="entry name" value="Domain of unknown function DUF1214, C-terminal domain"/>
    <property type="match status" value="1"/>
</dbReference>
<dbReference type="InterPro" id="IPR010679">
    <property type="entry name" value="DUF1254"/>
</dbReference>
<dbReference type="InterPro" id="IPR037049">
    <property type="entry name" value="DUF1214_C_sf"/>
</dbReference>
<dbReference type="AlphaFoldDB" id="A0A174ZNR3"/>
<feature type="domain" description="DUF1254" evidence="2">
    <location>
        <begin position="53"/>
        <end position="176"/>
    </location>
</feature>
<dbReference type="RefSeq" id="WP_198426350.1">
    <property type="nucleotide sequence ID" value="NZ_CZBX01000008.1"/>
</dbReference>
<accession>A0A174ZNR3</accession>
<feature type="domain" description="DUF1214" evidence="1">
    <location>
        <begin position="319"/>
        <end position="423"/>
    </location>
</feature>
<dbReference type="PANTHER" id="PTHR36509">
    <property type="entry name" value="BLL3101 PROTEIN"/>
    <property type="match status" value="1"/>
</dbReference>
<proteinExistence type="predicted"/>
<dbReference type="InterPro" id="IPR010621">
    <property type="entry name" value="DUF1214"/>
</dbReference>
<dbReference type="SUPFAM" id="SSF160935">
    <property type="entry name" value="VPA0735-like"/>
    <property type="match status" value="1"/>
</dbReference>
<sequence>MKRFAASVKSETDENIWETVEDAYVYAFPLVLMDATETSATNTEEVVTKKAPVNQFIHSVALADAQFRTVVTPNVDTIYSQVWYDLSEEPMVYELPKTDRFCKVQVLDGWTNTAAVLDKAGAYAITLSTWEGKLPEGVIRIDVPTSMAWSITRIVLSGEEDLPNVYAIQGKMKLMPLSDYISGDTYEPPRGSYSEENDYIPVDKVLSMDPITFFNKANELMVKNSPTAADKEMLEKIAAVNIGPGMEFDISVLTGDVAENWKTMLTEIQLKLIKEGQKFSKKLGQWDYFGEPIGDFNTEYAYRALVALAGLGANTVEVALYSKIEQDADGNTLTGEKSYILHFESYPQVLEGGFWSVTAYGDDDFLIDNPINRYCINDRSGLQANDDGSVDVILSEDAPQNTINWLPVGAGGFHLFMRIYTPDMDALETWMAPTITEIYPSHVN</sequence>
<dbReference type="Proteomes" id="UP000078383">
    <property type="component" value="Unassembled WGS sequence"/>
</dbReference>
<dbReference type="PANTHER" id="PTHR36509:SF2">
    <property type="entry name" value="BLL3101 PROTEIN"/>
    <property type="match status" value="1"/>
</dbReference>
<dbReference type="InterPro" id="IPR037050">
    <property type="entry name" value="DUF1254_sf"/>
</dbReference>
<dbReference type="Pfam" id="PF06742">
    <property type="entry name" value="DUF1214"/>
    <property type="match status" value="1"/>
</dbReference>
<protein>
    <submittedName>
        <fullName evidence="3">Uncharacterized conserved protein</fullName>
    </submittedName>
</protein>
<name>A0A174ZNR3_9FIRM</name>
<dbReference type="Gene3D" id="2.60.40.1610">
    <property type="entry name" value="Domain of unknown function DUF1254"/>
    <property type="match status" value="1"/>
</dbReference>
<organism evidence="3 4">
    <name type="scientific">[Ruminococcus] torques</name>
    <dbReference type="NCBI Taxonomy" id="33039"/>
    <lineage>
        <taxon>Bacteria</taxon>
        <taxon>Bacillati</taxon>
        <taxon>Bacillota</taxon>
        <taxon>Clostridia</taxon>
        <taxon>Lachnospirales</taxon>
        <taxon>Lachnospiraceae</taxon>
        <taxon>Mediterraneibacter</taxon>
    </lineage>
</organism>
<dbReference type="Pfam" id="PF06863">
    <property type="entry name" value="DUF1254"/>
    <property type="match status" value="1"/>
</dbReference>
<evidence type="ECO:0000313" key="3">
    <source>
        <dbReference type="EMBL" id="CUQ88814.1"/>
    </source>
</evidence>
<evidence type="ECO:0000313" key="4">
    <source>
        <dbReference type="Proteomes" id="UP000078383"/>
    </source>
</evidence>
<dbReference type="EMBL" id="CZBX01000008">
    <property type="protein sequence ID" value="CUQ88814.1"/>
    <property type="molecule type" value="Genomic_DNA"/>
</dbReference>
<evidence type="ECO:0000259" key="2">
    <source>
        <dbReference type="Pfam" id="PF06863"/>
    </source>
</evidence>
<reference evidence="3 4" key="1">
    <citation type="submission" date="2015-09" db="EMBL/GenBank/DDBJ databases">
        <authorList>
            <consortium name="Pathogen Informatics"/>
        </authorList>
    </citation>
    <scope>NUCLEOTIDE SEQUENCE [LARGE SCALE GENOMIC DNA]</scope>
    <source>
        <strain evidence="3 4">2789STDY5834889</strain>
    </source>
</reference>
<evidence type="ECO:0000259" key="1">
    <source>
        <dbReference type="Pfam" id="PF06742"/>
    </source>
</evidence>
<gene>
    <name evidence="3" type="ORF">ERS852502_01840</name>
</gene>